<dbReference type="NCBIfam" id="NF037979">
    <property type="entry name" value="Na_transp"/>
    <property type="match status" value="1"/>
</dbReference>
<feature type="transmembrane region" description="Helical" evidence="6">
    <location>
        <begin position="129"/>
        <end position="157"/>
    </location>
</feature>
<feature type="transmembrane region" description="Helical" evidence="6">
    <location>
        <begin position="380"/>
        <end position="402"/>
    </location>
</feature>
<keyword evidence="2" id="KW-0813">Transport</keyword>
<dbReference type="Pfam" id="PF00209">
    <property type="entry name" value="SNF"/>
    <property type="match status" value="2"/>
</dbReference>
<feature type="transmembrane region" description="Helical" evidence="6">
    <location>
        <begin position="83"/>
        <end position="109"/>
    </location>
</feature>
<dbReference type="RefSeq" id="WP_005873340.1">
    <property type="nucleotide sequence ID" value="NZ_ACYG01000032.1"/>
</dbReference>
<gene>
    <name evidence="7" type="ORF">CAMGR0001_2062</name>
</gene>
<keyword evidence="3 6" id="KW-0812">Transmembrane</keyword>
<feature type="transmembrane region" description="Helical" evidence="6">
    <location>
        <begin position="212"/>
        <end position="235"/>
    </location>
</feature>
<dbReference type="PANTHER" id="PTHR42948">
    <property type="entry name" value="TRANSPORTER"/>
    <property type="match status" value="1"/>
</dbReference>
<name>C8PLQ2_9BACT</name>
<keyword evidence="5 6" id="KW-0472">Membrane</keyword>
<dbReference type="PROSITE" id="PS50267">
    <property type="entry name" value="NA_NEUROTRAN_SYMP_3"/>
    <property type="match status" value="1"/>
</dbReference>
<reference evidence="7 8" key="1">
    <citation type="submission" date="2009-07" db="EMBL/GenBank/DDBJ databases">
        <authorList>
            <person name="Madupu R."/>
            <person name="Sebastian Y."/>
            <person name="Durkin A.S."/>
            <person name="Torralba M."/>
            <person name="Methe B."/>
            <person name="Sutton G.G."/>
            <person name="Strausberg R.L."/>
            <person name="Nelson K.E."/>
        </authorList>
    </citation>
    <scope>NUCLEOTIDE SEQUENCE [LARGE SCALE GENOMIC DNA]</scope>
    <source>
        <strain evidence="7 8">RM3268</strain>
    </source>
</reference>
<feature type="transmembrane region" description="Helical" evidence="6">
    <location>
        <begin position="342"/>
        <end position="360"/>
    </location>
</feature>
<evidence type="ECO:0000256" key="5">
    <source>
        <dbReference type="ARBA" id="ARBA00023136"/>
    </source>
</evidence>
<evidence type="ECO:0000256" key="2">
    <source>
        <dbReference type="ARBA" id="ARBA00022448"/>
    </source>
</evidence>
<evidence type="ECO:0000313" key="8">
    <source>
        <dbReference type="Proteomes" id="UP000005709"/>
    </source>
</evidence>
<dbReference type="InterPro" id="IPR047218">
    <property type="entry name" value="YocR/YhdH-like"/>
</dbReference>
<sequence length="449" mass="48792">MNDKFSKIGFILAVAGSAVGLGNAWKFPTLVGTNGGSAFILLYLLLTLLVSFVIFLAEIVIGRLSESDPVRAFEKLAPSYKGAWKYAGFFMISALLIYAFYSVVMGWILKYVVSSALYLPKSIDESGAAFNALLGSDFLSAAICFTIASAFCFFIVSKGVKSGIERLNVWMMPALFILLVLMLIYAASFDGFGRSAKFLLVPDFSKLNKDSVLSALGLAFFTLSLGVTTIMTYAASLPARTNILTSSINIVCINVLIGVMMGLIVFTFIFEFGGDPKAQGPGLVFVSLVVLFSKLGAIGNILAFLFFTSLLFAAITSAISMLEPAIYYLVNSRKLSRKCASLLVFAVTYVLGICCILGYYGGTSEYFSLGGKSFFDVLDYLTSNILMPLSGIIVAIFVGFAIKKRAVEILLRPYMGRMGFKLWYFVLLRFVAPAAIVVIALNQLKILNF</sequence>
<dbReference type="InterPro" id="IPR000175">
    <property type="entry name" value="Na/ntran_symport"/>
</dbReference>
<keyword evidence="4 6" id="KW-1133">Transmembrane helix</keyword>
<organism evidence="7 8">
    <name type="scientific">Campylobacter gracilis RM3268</name>
    <dbReference type="NCBI Taxonomy" id="553220"/>
    <lineage>
        <taxon>Bacteria</taxon>
        <taxon>Pseudomonadati</taxon>
        <taxon>Campylobacterota</taxon>
        <taxon>Epsilonproteobacteria</taxon>
        <taxon>Campylobacterales</taxon>
        <taxon>Campylobacteraceae</taxon>
        <taxon>Campylobacter</taxon>
    </lineage>
</organism>
<evidence type="ECO:0000256" key="6">
    <source>
        <dbReference type="SAM" id="Phobius"/>
    </source>
</evidence>
<evidence type="ECO:0000313" key="7">
    <source>
        <dbReference type="EMBL" id="EEV16364.1"/>
    </source>
</evidence>
<dbReference type="PRINTS" id="PR00176">
    <property type="entry name" value="NANEUSMPORT"/>
</dbReference>
<dbReference type="CDD" id="cd10336">
    <property type="entry name" value="SLC6sbd_Tyt1-Like"/>
    <property type="match status" value="1"/>
</dbReference>
<dbReference type="OrthoDB" id="9762833at2"/>
<comment type="subcellular location">
    <subcellularLocation>
        <location evidence="1">Membrane</location>
        <topology evidence="1">Multi-pass membrane protein</topology>
    </subcellularLocation>
</comment>
<dbReference type="InterPro" id="IPR037272">
    <property type="entry name" value="SNS_sf"/>
</dbReference>
<dbReference type="Proteomes" id="UP000005709">
    <property type="component" value="Unassembled WGS sequence"/>
</dbReference>
<dbReference type="EMBL" id="ACYG01000032">
    <property type="protein sequence ID" value="EEV16364.1"/>
    <property type="molecule type" value="Genomic_DNA"/>
</dbReference>
<keyword evidence="8" id="KW-1185">Reference proteome</keyword>
<evidence type="ECO:0000256" key="4">
    <source>
        <dbReference type="ARBA" id="ARBA00022989"/>
    </source>
</evidence>
<protein>
    <submittedName>
        <fullName evidence="7">Sodium:neurotransmitter symporter family protein</fullName>
    </submittedName>
</protein>
<feature type="transmembrane region" description="Helical" evidence="6">
    <location>
        <begin position="40"/>
        <end position="62"/>
    </location>
</feature>
<dbReference type="eggNOG" id="COG0733">
    <property type="taxonomic scope" value="Bacteria"/>
</dbReference>
<accession>C8PLQ2</accession>
<feature type="transmembrane region" description="Helical" evidence="6">
    <location>
        <begin position="301"/>
        <end position="330"/>
    </location>
</feature>
<feature type="transmembrane region" description="Helical" evidence="6">
    <location>
        <begin position="169"/>
        <end position="192"/>
    </location>
</feature>
<feature type="transmembrane region" description="Helical" evidence="6">
    <location>
        <begin position="247"/>
        <end position="270"/>
    </location>
</feature>
<comment type="caution">
    <text evidence="7">The sequence shown here is derived from an EMBL/GenBank/DDBJ whole genome shotgun (WGS) entry which is preliminary data.</text>
</comment>
<evidence type="ECO:0000256" key="3">
    <source>
        <dbReference type="ARBA" id="ARBA00022692"/>
    </source>
</evidence>
<feature type="transmembrane region" description="Helical" evidence="6">
    <location>
        <begin position="422"/>
        <end position="441"/>
    </location>
</feature>
<proteinExistence type="predicted"/>
<dbReference type="AlphaFoldDB" id="C8PLQ2"/>
<dbReference type="GO" id="GO:0016020">
    <property type="term" value="C:membrane"/>
    <property type="evidence" value="ECO:0007669"/>
    <property type="project" value="UniProtKB-SubCell"/>
</dbReference>
<dbReference type="PANTHER" id="PTHR42948:SF1">
    <property type="entry name" value="TRANSPORTER"/>
    <property type="match status" value="1"/>
</dbReference>
<evidence type="ECO:0000256" key="1">
    <source>
        <dbReference type="ARBA" id="ARBA00004141"/>
    </source>
</evidence>
<dbReference type="SUPFAM" id="SSF161070">
    <property type="entry name" value="SNF-like"/>
    <property type="match status" value="1"/>
</dbReference>